<gene>
    <name evidence="1" type="ORF">NPIL_133041</name>
</gene>
<evidence type="ECO:0000313" key="1">
    <source>
        <dbReference type="EMBL" id="GFS91569.1"/>
    </source>
</evidence>
<feature type="non-terminal residue" evidence="1">
    <location>
        <position position="1"/>
    </location>
</feature>
<evidence type="ECO:0000313" key="2">
    <source>
        <dbReference type="Proteomes" id="UP000887013"/>
    </source>
</evidence>
<keyword evidence="2" id="KW-1185">Reference proteome</keyword>
<proteinExistence type="predicted"/>
<name>A0A8X6N2U2_NEPPI</name>
<dbReference type="Proteomes" id="UP000887013">
    <property type="component" value="Unassembled WGS sequence"/>
</dbReference>
<sequence length="73" mass="8226">SSDDMMKQYGELLSATDIYSAIFENQNIGHTSHIPDSAKWVNGDDSIIDVMVPFDIVEKSYRLLNDERLTSTS</sequence>
<dbReference type="AlphaFoldDB" id="A0A8X6N2U2"/>
<reference evidence="1" key="1">
    <citation type="submission" date="2020-08" db="EMBL/GenBank/DDBJ databases">
        <title>Multicomponent nature underlies the extraordinary mechanical properties of spider dragline silk.</title>
        <authorList>
            <person name="Kono N."/>
            <person name="Nakamura H."/>
            <person name="Mori M."/>
            <person name="Yoshida Y."/>
            <person name="Ohtoshi R."/>
            <person name="Malay A.D."/>
            <person name="Moran D.A.P."/>
            <person name="Tomita M."/>
            <person name="Numata K."/>
            <person name="Arakawa K."/>
        </authorList>
    </citation>
    <scope>NUCLEOTIDE SEQUENCE</scope>
</reference>
<dbReference type="EMBL" id="BMAW01099755">
    <property type="protein sequence ID" value="GFS91569.1"/>
    <property type="molecule type" value="Genomic_DNA"/>
</dbReference>
<accession>A0A8X6N2U2</accession>
<comment type="caution">
    <text evidence="1">The sequence shown here is derived from an EMBL/GenBank/DDBJ whole genome shotgun (WGS) entry which is preliminary data.</text>
</comment>
<organism evidence="1 2">
    <name type="scientific">Nephila pilipes</name>
    <name type="common">Giant wood spider</name>
    <name type="synonym">Nephila maculata</name>
    <dbReference type="NCBI Taxonomy" id="299642"/>
    <lineage>
        <taxon>Eukaryota</taxon>
        <taxon>Metazoa</taxon>
        <taxon>Ecdysozoa</taxon>
        <taxon>Arthropoda</taxon>
        <taxon>Chelicerata</taxon>
        <taxon>Arachnida</taxon>
        <taxon>Araneae</taxon>
        <taxon>Araneomorphae</taxon>
        <taxon>Entelegynae</taxon>
        <taxon>Araneoidea</taxon>
        <taxon>Nephilidae</taxon>
        <taxon>Nephila</taxon>
    </lineage>
</organism>
<protein>
    <submittedName>
        <fullName evidence="1">Uncharacterized protein</fullName>
    </submittedName>
</protein>